<proteinExistence type="predicted"/>
<accession>A0AAN7S399</accession>
<evidence type="ECO:0000313" key="2">
    <source>
        <dbReference type="EMBL" id="KAK4826820.1"/>
    </source>
</evidence>
<evidence type="ECO:0000313" key="3">
    <source>
        <dbReference type="Proteomes" id="UP001333110"/>
    </source>
</evidence>
<organism evidence="2 3">
    <name type="scientific">Mycteria americana</name>
    <name type="common">Wood stork</name>
    <dbReference type="NCBI Taxonomy" id="33587"/>
    <lineage>
        <taxon>Eukaryota</taxon>
        <taxon>Metazoa</taxon>
        <taxon>Chordata</taxon>
        <taxon>Craniata</taxon>
        <taxon>Vertebrata</taxon>
        <taxon>Euteleostomi</taxon>
        <taxon>Archelosauria</taxon>
        <taxon>Archosauria</taxon>
        <taxon>Dinosauria</taxon>
        <taxon>Saurischia</taxon>
        <taxon>Theropoda</taxon>
        <taxon>Coelurosauria</taxon>
        <taxon>Aves</taxon>
        <taxon>Neognathae</taxon>
        <taxon>Neoaves</taxon>
        <taxon>Aequornithes</taxon>
        <taxon>Ciconiiformes</taxon>
        <taxon>Ciconiidae</taxon>
        <taxon>Mycteria</taxon>
    </lineage>
</organism>
<gene>
    <name evidence="2" type="ORF">QYF61_011628</name>
</gene>
<dbReference type="EMBL" id="JAUNZN010000002">
    <property type="protein sequence ID" value="KAK4826820.1"/>
    <property type="molecule type" value="Genomic_DNA"/>
</dbReference>
<keyword evidence="3" id="KW-1185">Reference proteome</keyword>
<feature type="region of interest" description="Disordered" evidence="1">
    <location>
        <begin position="1"/>
        <end position="20"/>
    </location>
</feature>
<sequence length="153" mass="17390">MSSYPQVCKEHKKTTASPGIRHPHVDLRRCSSCKMQPVALYRSCWLGPRDTHGLGSSLLTAEFNAVQFSFQMSLPEHLGLNTKLTMRQQCVLVVEKRSVASGSREVILALCSVLIRPDLECWVQFWASQYKKVKESPAKGHEHDERTHHHVLL</sequence>
<evidence type="ECO:0000256" key="1">
    <source>
        <dbReference type="SAM" id="MobiDB-lite"/>
    </source>
</evidence>
<reference evidence="2 3" key="1">
    <citation type="journal article" date="2023" name="J. Hered.">
        <title>Chromosome-level genome of the wood stork (Mycteria americana) provides insight into avian chromosome evolution.</title>
        <authorList>
            <person name="Flamio R. Jr."/>
            <person name="Ramstad K.M."/>
        </authorList>
    </citation>
    <scope>NUCLEOTIDE SEQUENCE [LARGE SCALE GENOMIC DNA]</scope>
    <source>
        <strain evidence="2">JAX WOST 10</strain>
    </source>
</reference>
<dbReference type="Proteomes" id="UP001333110">
    <property type="component" value="Unassembled WGS sequence"/>
</dbReference>
<protein>
    <submittedName>
        <fullName evidence="2">Uncharacterized protein</fullName>
    </submittedName>
</protein>
<name>A0AAN7S399_MYCAM</name>
<comment type="caution">
    <text evidence="2">The sequence shown here is derived from an EMBL/GenBank/DDBJ whole genome shotgun (WGS) entry which is preliminary data.</text>
</comment>
<dbReference type="AlphaFoldDB" id="A0AAN7S399"/>